<evidence type="ECO:0000313" key="3">
    <source>
        <dbReference type="EMBL" id="KAF2967988.1"/>
    </source>
</evidence>
<evidence type="ECO:0008006" key="5">
    <source>
        <dbReference type="Google" id="ProtNLM"/>
    </source>
</evidence>
<evidence type="ECO:0000256" key="1">
    <source>
        <dbReference type="SAM" id="MobiDB-lite"/>
    </source>
</evidence>
<feature type="compositionally biased region" description="Low complexity" evidence="1">
    <location>
        <begin position="138"/>
        <end position="158"/>
    </location>
</feature>
<organism evidence="3 4">
    <name type="scientific">Xylaria multiplex</name>
    <dbReference type="NCBI Taxonomy" id="323545"/>
    <lineage>
        <taxon>Eukaryota</taxon>
        <taxon>Fungi</taxon>
        <taxon>Dikarya</taxon>
        <taxon>Ascomycota</taxon>
        <taxon>Pezizomycotina</taxon>
        <taxon>Sordariomycetes</taxon>
        <taxon>Xylariomycetidae</taxon>
        <taxon>Xylariales</taxon>
        <taxon>Xylariaceae</taxon>
        <taxon>Xylaria</taxon>
    </lineage>
</organism>
<keyword evidence="4" id="KW-1185">Reference proteome</keyword>
<protein>
    <recommendedName>
        <fullName evidence="5">Deuterolysin</fullName>
    </recommendedName>
</protein>
<dbReference type="AlphaFoldDB" id="A0A7C8MQI8"/>
<name>A0A7C8MQI8_9PEZI</name>
<sequence>MHSTKILLAVAALAGTSLSQKSDTPKTPSAILSFLAQSETASPTTTAPPLTTLDFASHAQELCEIATELPSSLLPEFQSYAEVLLDFGRSHSSEHIAYVTDCAPEEEVSSRSSYLNYVFTATDNFCEQTPAPGGASDGTYPTPTPTATSSYGGPSSPTTLIATTVATRTAGACSGARRQ</sequence>
<evidence type="ECO:0000256" key="2">
    <source>
        <dbReference type="SAM" id="SignalP"/>
    </source>
</evidence>
<feature type="region of interest" description="Disordered" evidence="1">
    <location>
        <begin position="129"/>
        <end position="158"/>
    </location>
</feature>
<evidence type="ECO:0000313" key="4">
    <source>
        <dbReference type="Proteomes" id="UP000481858"/>
    </source>
</evidence>
<keyword evidence="2" id="KW-0732">Signal</keyword>
<dbReference type="EMBL" id="WUBL01000058">
    <property type="protein sequence ID" value="KAF2967988.1"/>
    <property type="molecule type" value="Genomic_DNA"/>
</dbReference>
<reference evidence="3 4" key="1">
    <citation type="submission" date="2019-12" db="EMBL/GenBank/DDBJ databases">
        <title>Draft genome sequence of the ascomycete Xylaria multiplex DSM 110363.</title>
        <authorList>
            <person name="Buettner E."/>
            <person name="Kellner H."/>
        </authorList>
    </citation>
    <scope>NUCLEOTIDE SEQUENCE [LARGE SCALE GENOMIC DNA]</scope>
    <source>
        <strain evidence="3 4">DSM 110363</strain>
    </source>
</reference>
<dbReference type="Proteomes" id="UP000481858">
    <property type="component" value="Unassembled WGS sequence"/>
</dbReference>
<dbReference type="OrthoDB" id="4758558at2759"/>
<feature type="chain" id="PRO_5028861988" description="Deuterolysin" evidence="2">
    <location>
        <begin position="20"/>
        <end position="179"/>
    </location>
</feature>
<comment type="caution">
    <text evidence="3">The sequence shown here is derived from an EMBL/GenBank/DDBJ whole genome shotgun (WGS) entry which is preliminary data.</text>
</comment>
<gene>
    <name evidence="3" type="ORF">GQX73_g5576</name>
</gene>
<proteinExistence type="predicted"/>
<feature type="signal peptide" evidence="2">
    <location>
        <begin position="1"/>
        <end position="19"/>
    </location>
</feature>
<dbReference type="InParanoid" id="A0A7C8MQI8"/>
<accession>A0A7C8MQI8</accession>